<keyword evidence="8" id="KW-0624">Polysaccharide degradation</keyword>
<feature type="binding site" evidence="10">
    <location>
        <begin position="435"/>
        <end position="436"/>
    </location>
    <ligand>
        <name>substrate</name>
    </ligand>
</feature>
<evidence type="ECO:0000256" key="6">
    <source>
        <dbReference type="ARBA" id="ARBA00023277"/>
    </source>
</evidence>
<dbReference type="Proteomes" id="UP000199699">
    <property type="component" value="Unassembled WGS sequence"/>
</dbReference>
<organism evidence="12 13">
    <name type="scientific">Micromonospora nigra</name>
    <dbReference type="NCBI Taxonomy" id="145857"/>
    <lineage>
        <taxon>Bacteria</taxon>
        <taxon>Bacillati</taxon>
        <taxon>Actinomycetota</taxon>
        <taxon>Actinomycetes</taxon>
        <taxon>Micromonosporales</taxon>
        <taxon>Micromonosporaceae</taxon>
        <taxon>Micromonospora</taxon>
    </lineage>
</organism>
<keyword evidence="13" id="KW-1185">Reference proteome</keyword>
<reference evidence="12 13" key="1">
    <citation type="submission" date="2016-06" db="EMBL/GenBank/DDBJ databases">
        <authorList>
            <person name="Kjaerup R.B."/>
            <person name="Dalgaard T.S."/>
            <person name="Juul-Madsen H.R."/>
        </authorList>
    </citation>
    <scope>NUCLEOTIDE SEQUENCE [LARGE SCALE GENOMIC DNA]</scope>
    <source>
        <strain evidence="12 13">DSM 43818</strain>
    </source>
</reference>
<evidence type="ECO:0000313" key="12">
    <source>
        <dbReference type="EMBL" id="SCL31430.1"/>
    </source>
</evidence>
<dbReference type="EMBL" id="FMHT01000003">
    <property type="protein sequence ID" value="SCL31430.1"/>
    <property type="molecule type" value="Genomic_DNA"/>
</dbReference>
<dbReference type="PANTHER" id="PTHR10353">
    <property type="entry name" value="GLYCOSYL HYDROLASE"/>
    <property type="match status" value="1"/>
</dbReference>
<name>A0A1C6SPJ9_9ACTN</name>
<gene>
    <name evidence="12" type="ORF">GA0070616_4261</name>
</gene>
<dbReference type="InterPro" id="IPR017853">
    <property type="entry name" value="GH"/>
</dbReference>
<dbReference type="GO" id="GO:0030245">
    <property type="term" value="P:cellulose catabolic process"/>
    <property type="evidence" value="ECO:0007669"/>
    <property type="project" value="UniProtKB-KW"/>
</dbReference>
<keyword evidence="5" id="KW-0136">Cellulose degradation</keyword>
<evidence type="ECO:0000313" key="13">
    <source>
        <dbReference type="Proteomes" id="UP000199699"/>
    </source>
</evidence>
<dbReference type="GO" id="GO:0008422">
    <property type="term" value="F:beta-glucosidase activity"/>
    <property type="evidence" value="ECO:0007669"/>
    <property type="project" value="UniProtKB-EC"/>
</dbReference>
<dbReference type="InterPro" id="IPR017736">
    <property type="entry name" value="Glyco_hydro_1_beta-glucosidase"/>
</dbReference>
<feature type="binding site" evidence="10">
    <location>
        <position position="311"/>
    </location>
    <ligand>
        <name>substrate</name>
    </ligand>
</feature>
<dbReference type="PANTHER" id="PTHR10353:SF36">
    <property type="entry name" value="LP05116P"/>
    <property type="match status" value="1"/>
</dbReference>
<dbReference type="Pfam" id="PF00232">
    <property type="entry name" value="Glyco_hydro_1"/>
    <property type="match status" value="1"/>
</dbReference>
<comment type="similarity">
    <text evidence="2 11">Belongs to the glycosyl hydrolase 1 family.</text>
</comment>
<keyword evidence="4 11" id="KW-0378">Hydrolase</keyword>
<feature type="binding site" evidence="10">
    <location>
        <position position="35"/>
    </location>
    <ligand>
        <name>substrate</name>
    </ligand>
</feature>
<evidence type="ECO:0000256" key="4">
    <source>
        <dbReference type="ARBA" id="ARBA00022801"/>
    </source>
</evidence>
<feature type="binding site" evidence="10">
    <location>
        <position position="428"/>
    </location>
    <ligand>
        <name>substrate</name>
    </ligand>
</feature>
<feature type="active site" description="Proton donor" evidence="9">
    <location>
        <position position="181"/>
    </location>
</feature>
<dbReference type="OrthoDB" id="3182512at2"/>
<dbReference type="InterPro" id="IPR033132">
    <property type="entry name" value="GH_1_N_CS"/>
</dbReference>
<sequence length="477" mass="52403">MSNPSSPPAVGVLDERAPLTFPPGFLWGAATAAYQIEGAAAVGGRTPSIWDTFSHTEGRTVGGHTGDVACDHYHRVGDDVRLMADLGLKSYRFSVSWPRVQPGGSGRPNTEGLDFYRRLVDDLLAHGIEPWLTLYHWDLPQPLEDAGGWPARDTAARFADYAQLVVDALGDRVHYWTTLNEPWCSAFLGYGSGVHAPGRSDGADAVRAGHHLMLGHGLAVQALRAARPNAEIGVTVNLYPVTPASDSPADADAARRIDGLANRFFLDPILRGEYPADLVADLSTVTDFDHVQDGDLATIATPLDLVGVNYYSRHVVAAPLPDADPEPYWRSPSCWPGSGDVRFVTRGVPVTDMNWEIDAPGLVETLRRVHEEYTDLPLYVTENGSAFVDEVVDGQVDDVDRLAYFDAHLRASHEAIQAGVPLRGYFAWSLMDNFEWAWGYTKRFGMIYVDYDSQIRIPKSSARWYAEVIRRNGLAAQ</sequence>
<dbReference type="SUPFAM" id="SSF51445">
    <property type="entry name" value="(Trans)glycosidases"/>
    <property type="match status" value="1"/>
</dbReference>
<evidence type="ECO:0000256" key="11">
    <source>
        <dbReference type="RuleBase" id="RU361175"/>
    </source>
</evidence>
<dbReference type="FunFam" id="3.20.20.80:FF:000004">
    <property type="entry name" value="Beta-glucosidase 6-phospho-beta-glucosidase"/>
    <property type="match status" value="1"/>
</dbReference>
<dbReference type="EC" id="3.2.1.21" evidence="3 11"/>
<evidence type="ECO:0000256" key="3">
    <source>
        <dbReference type="ARBA" id="ARBA00012744"/>
    </source>
</evidence>
<evidence type="ECO:0000256" key="9">
    <source>
        <dbReference type="PIRSR" id="PIRSR617736-1"/>
    </source>
</evidence>
<dbReference type="PRINTS" id="PR00131">
    <property type="entry name" value="GLHYDRLASE1"/>
</dbReference>
<dbReference type="RefSeq" id="WP_091085788.1">
    <property type="nucleotide sequence ID" value="NZ_FMHT01000003.1"/>
</dbReference>
<keyword evidence="6" id="KW-0119">Carbohydrate metabolism</keyword>
<feature type="binding site" evidence="10">
    <location>
        <position position="136"/>
    </location>
    <ligand>
        <name>substrate</name>
    </ligand>
</feature>
<dbReference type="NCBIfam" id="TIGR03356">
    <property type="entry name" value="BGL"/>
    <property type="match status" value="1"/>
</dbReference>
<accession>A0A1C6SPJ9</accession>
<comment type="catalytic activity">
    <reaction evidence="1 11">
        <text>Hydrolysis of terminal, non-reducing beta-D-glucosyl residues with release of beta-D-glucose.</text>
        <dbReference type="EC" id="3.2.1.21"/>
    </reaction>
</comment>
<dbReference type="GO" id="GO:0005829">
    <property type="term" value="C:cytosol"/>
    <property type="evidence" value="ECO:0007669"/>
    <property type="project" value="TreeGrafter"/>
</dbReference>
<keyword evidence="7 11" id="KW-0326">Glycosidase</keyword>
<evidence type="ECO:0000256" key="8">
    <source>
        <dbReference type="ARBA" id="ARBA00023326"/>
    </source>
</evidence>
<dbReference type="Gene3D" id="3.20.20.80">
    <property type="entry name" value="Glycosidases"/>
    <property type="match status" value="1"/>
</dbReference>
<evidence type="ECO:0000256" key="10">
    <source>
        <dbReference type="PIRSR" id="PIRSR617736-2"/>
    </source>
</evidence>
<dbReference type="AlphaFoldDB" id="A0A1C6SPJ9"/>
<dbReference type="PROSITE" id="PS00653">
    <property type="entry name" value="GLYCOSYL_HYDROL_F1_2"/>
    <property type="match status" value="1"/>
</dbReference>
<proteinExistence type="inferred from homology"/>
<evidence type="ECO:0000256" key="7">
    <source>
        <dbReference type="ARBA" id="ARBA00023295"/>
    </source>
</evidence>
<evidence type="ECO:0000256" key="2">
    <source>
        <dbReference type="ARBA" id="ARBA00010838"/>
    </source>
</evidence>
<protein>
    <recommendedName>
        <fullName evidence="3 11">Beta-glucosidase</fullName>
        <ecNumber evidence="3 11">3.2.1.21</ecNumber>
    </recommendedName>
</protein>
<feature type="active site" description="Nucleophile" evidence="9">
    <location>
        <position position="382"/>
    </location>
</feature>
<evidence type="ECO:0000256" key="1">
    <source>
        <dbReference type="ARBA" id="ARBA00000448"/>
    </source>
</evidence>
<evidence type="ECO:0000256" key="5">
    <source>
        <dbReference type="ARBA" id="ARBA00023001"/>
    </source>
</evidence>
<feature type="binding site" evidence="10">
    <location>
        <position position="180"/>
    </location>
    <ligand>
        <name>substrate</name>
    </ligand>
</feature>
<dbReference type="STRING" id="145857.GA0070616_4261"/>
<dbReference type="InterPro" id="IPR001360">
    <property type="entry name" value="Glyco_hydro_1"/>
</dbReference>